<name>A0ABV0JKG9_9CYAN</name>
<protein>
    <submittedName>
        <fullName evidence="1">Uncharacterized protein</fullName>
    </submittedName>
</protein>
<organism evidence="1 2">
    <name type="scientific">Funiculus sociatus GB2-A5</name>
    <dbReference type="NCBI Taxonomy" id="2933946"/>
    <lineage>
        <taxon>Bacteria</taxon>
        <taxon>Bacillati</taxon>
        <taxon>Cyanobacteriota</taxon>
        <taxon>Cyanophyceae</taxon>
        <taxon>Coleofasciculales</taxon>
        <taxon>Coleofasciculaceae</taxon>
        <taxon>Funiculus</taxon>
    </lineage>
</organism>
<evidence type="ECO:0000313" key="1">
    <source>
        <dbReference type="EMBL" id="MEP0863933.1"/>
    </source>
</evidence>
<evidence type="ECO:0000313" key="2">
    <source>
        <dbReference type="Proteomes" id="UP001442494"/>
    </source>
</evidence>
<keyword evidence="2" id="KW-1185">Reference proteome</keyword>
<dbReference type="Proteomes" id="UP001442494">
    <property type="component" value="Unassembled WGS sequence"/>
</dbReference>
<proteinExistence type="predicted"/>
<sequence>MKFTKCFLNRNAIAIKFPHSEGRSQTNKSAAPAPTSDRLCLIFFTLPALDLLSHPSASTCGYISLIFS</sequence>
<comment type="caution">
    <text evidence="1">The sequence shown here is derived from an EMBL/GenBank/DDBJ whole genome shotgun (WGS) entry which is preliminary data.</text>
</comment>
<accession>A0ABV0JKG9</accession>
<reference evidence="1 2" key="1">
    <citation type="submission" date="2022-04" db="EMBL/GenBank/DDBJ databases">
        <title>Positive selection, recombination, and allopatry shape intraspecific diversity of widespread and dominant cyanobacteria.</title>
        <authorList>
            <person name="Wei J."/>
            <person name="Shu W."/>
            <person name="Hu C."/>
        </authorList>
    </citation>
    <scope>NUCLEOTIDE SEQUENCE [LARGE SCALE GENOMIC DNA]</scope>
    <source>
        <strain evidence="1 2">GB2-A5</strain>
    </source>
</reference>
<dbReference type="EMBL" id="JAMPKK010000008">
    <property type="protein sequence ID" value="MEP0863933.1"/>
    <property type="molecule type" value="Genomic_DNA"/>
</dbReference>
<gene>
    <name evidence="1" type="ORF">NDI37_05580</name>
</gene>